<dbReference type="InterPro" id="IPR051304">
    <property type="entry name" value="SCF_F-box_domain"/>
</dbReference>
<dbReference type="Pfam" id="PF03478">
    <property type="entry name" value="Beta-prop_KIB1-4"/>
    <property type="match status" value="1"/>
</dbReference>
<reference evidence="3" key="1">
    <citation type="submission" date="2025-08" db="UniProtKB">
        <authorList>
            <consortium name="RefSeq"/>
        </authorList>
    </citation>
    <scope>IDENTIFICATION</scope>
    <source>
        <tissue evidence="3">Young leaves</tissue>
    </source>
</reference>
<dbReference type="KEGG" id="cmos:111433939"/>
<gene>
    <name evidence="3" type="primary">LOC111433939</name>
</gene>
<dbReference type="InterPro" id="IPR005174">
    <property type="entry name" value="KIB1-4_b-propeller"/>
</dbReference>
<organism evidence="2 3">
    <name type="scientific">Cucurbita moschata</name>
    <name type="common">Winter crookneck squash</name>
    <name type="synonym">Cucurbita pepo var. moschata</name>
    <dbReference type="NCBI Taxonomy" id="3662"/>
    <lineage>
        <taxon>Eukaryota</taxon>
        <taxon>Viridiplantae</taxon>
        <taxon>Streptophyta</taxon>
        <taxon>Embryophyta</taxon>
        <taxon>Tracheophyta</taxon>
        <taxon>Spermatophyta</taxon>
        <taxon>Magnoliopsida</taxon>
        <taxon>eudicotyledons</taxon>
        <taxon>Gunneridae</taxon>
        <taxon>Pentapetalae</taxon>
        <taxon>rosids</taxon>
        <taxon>fabids</taxon>
        <taxon>Cucurbitales</taxon>
        <taxon>Cucurbitaceae</taxon>
        <taxon>Cucurbiteae</taxon>
        <taxon>Cucurbita</taxon>
    </lineage>
</organism>
<dbReference type="SUPFAM" id="SSF81383">
    <property type="entry name" value="F-box domain"/>
    <property type="match status" value="1"/>
</dbReference>
<evidence type="ECO:0000313" key="2">
    <source>
        <dbReference type="Proteomes" id="UP000504609"/>
    </source>
</evidence>
<dbReference type="RefSeq" id="XP_022926986.1">
    <property type="nucleotide sequence ID" value="XM_023071218.1"/>
</dbReference>
<feature type="domain" description="KIB1-4 beta-propeller" evidence="1">
    <location>
        <begin position="94"/>
        <end position="355"/>
    </location>
</feature>
<dbReference type="Proteomes" id="UP000504609">
    <property type="component" value="Unplaced"/>
</dbReference>
<dbReference type="AlphaFoldDB" id="A0A6J1EGF3"/>
<protein>
    <submittedName>
        <fullName evidence="3">F-box protein At1g65770 isoform X1</fullName>
    </submittedName>
</protein>
<accession>A0A6J1EGF3</accession>
<evidence type="ECO:0000313" key="3">
    <source>
        <dbReference type="RefSeq" id="XP_022926986.1"/>
    </source>
</evidence>
<proteinExistence type="predicted"/>
<dbReference type="Gene3D" id="1.20.1280.50">
    <property type="match status" value="1"/>
</dbReference>
<dbReference type="GeneID" id="111433939"/>
<evidence type="ECO:0000259" key="1">
    <source>
        <dbReference type="Pfam" id="PF03478"/>
    </source>
</evidence>
<dbReference type="PANTHER" id="PTHR47123:SF28">
    <property type="entry name" value="F-BOX DOMAIN-CONTAINING PROTEIN"/>
    <property type="match status" value="1"/>
</dbReference>
<name>A0A6J1EGF3_CUCMO</name>
<dbReference type="PANTHER" id="PTHR47123">
    <property type="entry name" value="F-BOX PROTEIN SKIP23"/>
    <property type="match status" value="1"/>
</dbReference>
<sequence>MDDSRVQWSDLPPEILPIIGKSLETYIEVLRFRSVCRSWRASLPPFNIVSSLLPLDLPSPIFTADHLTDALLIRRVIYRLSPLDHQHSSDSASSSSFAAEGWLAKVESTKLGTMRFLHPLSTRYVKYDNEVFRKEVNLLDFRIYEVAKSYTLGYTNGALVPRITKVVMFPDCPWIDVKYCTIVAVYAGGKLGFAKHGDYKWTLIDDRNFHYDDVIVYKGQFYAVDRWGTIFWIDSSMRLVQFSPPLCGFGNQKHLVESDDELYVVDRFLDKEPLLWNADIFHIHWLNNLIEDSPPKVIDFKVHRLDQEWGRWVEVRNLGNQSFVLGNDCCFSISAPKFEGVKGSCIYFTHAPRSTLGYNTHYFELKYKRIAKASIHDNEPIFGPPPIWLNLEATRYEEHASDNLYVSAC</sequence>
<keyword evidence="2" id="KW-1185">Reference proteome</keyword>
<dbReference type="InterPro" id="IPR036047">
    <property type="entry name" value="F-box-like_dom_sf"/>
</dbReference>